<organism evidence="2 3">
    <name type="scientific">Euplotes crassus</name>
    <dbReference type="NCBI Taxonomy" id="5936"/>
    <lineage>
        <taxon>Eukaryota</taxon>
        <taxon>Sar</taxon>
        <taxon>Alveolata</taxon>
        <taxon>Ciliophora</taxon>
        <taxon>Intramacronucleata</taxon>
        <taxon>Spirotrichea</taxon>
        <taxon>Hypotrichia</taxon>
        <taxon>Euplotida</taxon>
        <taxon>Euplotidae</taxon>
        <taxon>Moneuplotes</taxon>
    </lineage>
</organism>
<comment type="caution">
    <text evidence="2">The sequence shown here is derived from an EMBL/GenBank/DDBJ whole genome shotgun (WGS) entry which is preliminary data.</text>
</comment>
<feature type="compositionally biased region" description="Basic residues" evidence="1">
    <location>
        <begin position="207"/>
        <end position="227"/>
    </location>
</feature>
<protein>
    <recommendedName>
        <fullName evidence="4">Cyclin-like domain-containing protein</fullName>
    </recommendedName>
</protein>
<evidence type="ECO:0000256" key="1">
    <source>
        <dbReference type="SAM" id="MobiDB-lite"/>
    </source>
</evidence>
<dbReference type="CDD" id="cd20558">
    <property type="entry name" value="CYCLIN_ScPCL7-like"/>
    <property type="match status" value="1"/>
</dbReference>
<evidence type="ECO:0000313" key="3">
    <source>
        <dbReference type="Proteomes" id="UP001295684"/>
    </source>
</evidence>
<feature type="region of interest" description="Disordered" evidence="1">
    <location>
        <begin position="196"/>
        <end position="285"/>
    </location>
</feature>
<dbReference type="PANTHER" id="PTHR15615:SF108">
    <property type="entry name" value="PROTEIN CNPPD1"/>
    <property type="match status" value="1"/>
</dbReference>
<dbReference type="InterPro" id="IPR013922">
    <property type="entry name" value="Cyclin_PHO80-like"/>
</dbReference>
<dbReference type="PANTHER" id="PTHR15615">
    <property type="match status" value="1"/>
</dbReference>
<proteinExistence type="predicted"/>
<dbReference type="Gene3D" id="1.10.472.10">
    <property type="entry name" value="Cyclin-like"/>
    <property type="match status" value="1"/>
</dbReference>
<gene>
    <name evidence="2" type="ORF">ECRASSUSDP1_LOCUS8219</name>
</gene>
<accession>A0AAD1XCN0</accession>
<name>A0AAD1XCN0_EUPCR</name>
<dbReference type="InterPro" id="IPR036915">
    <property type="entry name" value="Cyclin-like_sf"/>
</dbReference>
<evidence type="ECO:0008006" key="4">
    <source>
        <dbReference type="Google" id="ProtNLM"/>
    </source>
</evidence>
<reference evidence="2" key="1">
    <citation type="submission" date="2023-07" db="EMBL/GenBank/DDBJ databases">
        <authorList>
            <consortium name="AG Swart"/>
            <person name="Singh M."/>
            <person name="Singh A."/>
            <person name="Seah K."/>
            <person name="Emmerich C."/>
        </authorList>
    </citation>
    <scope>NUCLEOTIDE SEQUENCE</scope>
    <source>
        <strain evidence="2">DP1</strain>
    </source>
</reference>
<dbReference type="GO" id="GO:0019901">
    <property type="term" value="F:protein kinase binding"/>
    <property type="evidence" value="ECO:0007669"/>
    <property type="project" value="InterPro"/>
</dbReference>
<dbReference type="Proteomes" id="UP001295684">
    <property type="component" value="Unassembled WGS sequence"/>
</dbReference>
<dbReference type="Pfam" id="PF08613">
    <property type="entry name" value="Cyclin"/>
    <property type="match status" value="1"/>
</dbReference>
<feature type="compositionally biased region" description="Basic and acidic residues" evidence="1">
    <location>
        <begin position="253"/>
        <end position="275"/>
    </location>
</feature>
<dbReference type="SUPFAM" id="SSF47954">
    <property type="entry name" value="Cyclin-like"/>
    <property type="match status" value="1"/>
</dbReference>
<dbReference type="AlphaFoldDB" id="A0AAD1XCN0"/>
<evidence type="ECO:0000313" key="2">
    <source>
        <dbReference type="EMBL" id="CAI2366943.1"/>
    </source>
</evidence>
<dbReference type="EMBL" id="CAMPGE010008029">
    <property type="protein sequence ID" value="CAI2366943.1"/>
    <property type="molecule type" value="Genomic_DNA"/>
</dbReference>
<sequence length="285" mass="33158">MSQAIPKVTCARMVAQVVQDMVLAKEIPLKRQRKMSSQTRLWNPFEKEEELKISIIEYIDRLGDYLHVSGSCFILALIYIDRITQKAQVRLSQLSIHRLFTTSILLAMKYHDDIKIEDPAYIATVVGIPQAELKILEVAFMSMINFELYVRPSKFRQYCEFLVLSQTPEMHWNEEKEFRIQMKKKMISMGLCSCGRAEHSTRSPSLHNRRKKKRQNTRKRKLLKKGKSQNFDTSEAKPCLVTLNSDEPSSEESSEKPHLLKECHEESTQDSREGSFIDNCPQNRT</sequence>
<keyword evidence="3" id="KW-1185">Reference proteome</keyword>